<proteinExistence type="predicted"/>
<reference evidence="2 3" key="1">
    <citation type="journal article" date="2012" name="BMC Genomics">
        <title>Sequencing the genome of Marssonina brunnea reveals fungus-poplar co-evolution.</title>
        <authorList>
            <person name="Zhu S."/>
            <person name="Cao Y.-Z."/>
            <person name="Jiang C."/>
            <person name="Tan B.-Y."/>
            <person name="Wang Z."/>
            <person name="Feng S."/>
            <person name="Zhang L."/>
            <person name="Su X.-H."/>
            <person name="Brejova B."/>
            <person name="Vinar T."/>
            <person name="Xu M."/>
            <person name="Wang M.-X."/>
            <person name="Zhang S.-G."/>
            <person name="Huang M.-R."/>
            <person name="Wu R."/>
            <person name="Zhou Y."/>
        </authorList>
    </citation>
    <scope>NUCLEOTIDE SEQUENCE [LARGE SCALE GENOMIC DNA]</scope>
    <source>
        <strain evidence="2 3">MB_m1</strain>
    </source>
</reference>
<dbReference type="KEGG" id="mbe:MBM_05353"/>
<accession>K1XVX2</accession>
<feature type="chain" id="PRO_5003855653" evidence="1">
    <location>
        <begin position="24"/>
        <end position="221"/>
    </location>
</feature>
<dbReference type="Pfam" id="PF19287">
    <property type="entry name" value="DUF5910"/>
    <property type="match status" value="1"/>
</dbReference>
<dbReference type="HOGENOM" id="CLU_091777_0_1_1"/>
<dbReference type="OrthoDB" id="4540223at2759"/>
<dbReference type="GeneID" id="18761288"/>
<dbReference type="InterPro" id="IPR045564">
    <property type="entry name" value="DUF5910"/>
</dbReference>
<organism evidence="2 3">
    <name type="scientific">Marssonina brunnea f. sp. multigermtubi (strain MB_m1)</name>
    <name type="common">Marssonina leaf spot fungus</name>
    <dbReference type="NCBI Taxonomy" id="1072389"/>
    <lineage>
        <taxon>Eukaryota</taxon>
        <taxon>Fungi</taxon>
        <taxon>Dikarya</taxon>
        <taxon>Ascomycota</taxon>
        <taxon>Pezizomycotina</taxon>
        <taxon>Leotiomycetes</taxon>
        <taxon>Helotiales</taxon>
        <taxon>Drepanopezizaceae</taxon>
        <taxon>Drepanopeziza</taxon>
    </lineage>
</organism>
<name>K1XVX2_MARBU</name>
<evidence type="ECO:0000313" key="3">
    <source>
        <dbReference type="Proteomes" id="UP000006753"/>
    </source>
</evidence>
<dbReference type="InParanoid" id="K1XVX2"/>
<keyword evidence="3" id="KW-1185">Reference proteome</keyword>
<evidence type="ECO:0000313" key="2">
    <source>
        <dbReference type="EMBL" id="EKD16884.1"/>
    </source>
</evidence>
<keyword evidence="1" id="KW-0732">Signal</keyword>
<evidence type="ECO:0000256" key="1">
    <source>
        <dbReference type="SAM" id="SignalP"/>
    </source>
</evidence>
<gene>
    <name evidence="2" type="ORF">MBM_05353</name>
</gene>
<dbReference type="Proteomes" id="UP000006753">
    <property type="component" value="Unassembled WGS sequence"/>
</dbReference>
<feature type="signal peptide" evidence="1">
    <location>
        <begin position="1"/>
        <end position="23"/>
    </location>
</feature>
<dbReference type="AlphaFoldDB" id="K1XVX2"/>
<dbReference type="EMBL" id="JH921438">
    <property type="protein sequence ID" value="EKD16884.1"/>
    <property type="molecule type" value="Genomic_DNA"/>
</dbReference>
<protein>
    <submittedName>
        <fullName evidence="2">Uncharacterized protein</fullName>
    </submittedName>
</protein>
<dbReference type="RefSeq" id="XP_007293242.1">
    <property type="nucleotide sequence ID" value="XM_007293180.1"/>
</dbReference>
<sequence>MPSSQSICSILLAFGLLFHVAYGSGISAREDTRSIEVIGYRTVSSTEASMVSRYHRVSTGSYELTDRNQIGNGLYLVNKHPGWSTKENDDTWFCSISANSKAYKDATKVWIPRKAKSAASRRREVLWFQDEKVILNYITSKAPGSPGKAVRFSYIPNTFGDWQMVIPDELIESDELGLSMTCFDSKRKLKDYSIKPYQEWKGLGIIGGPNSKKWFSRWRSS</sequence>